<organism evidence="1 2">
    <name type="scientific">Geodermatophilus obscurus</name>
    <dbReference type="NCBI Taxonomy" id="1861"/>
    <lineage>
        <taxon>Bacteria</taxon>
        <taxon>Bacillati</taxon>
        <taxon>Actinomycetota</taxon>
        <taxon>Actinomycetes</taxon>
        <taxon>Geodermatophilales</taxon>
        <taxon>Geodermatophilaceae</taxon>
        <taxon>Geodermatophilus</taxon>
    </lineage>
</organism>
<proteinExistence type="predicted"/>
<dbReference type="AlphaFoldDB" id="A0A1M7UZ97"/>
<dbReference type="Proteomes" id="UP000184428">
    <property type="component" value="Unassembled WGS sequence"/>
</dbReference>
<dbReference type="EMBL" id="FRDM01000044">
    <property type="protein sequence ID" value="SHN88361.1"/>
    <property type="molecule type" value="Genomic_DNA"/>
</dbReference>
<protein>
    <recommendedName>
        <fullName evidence="3">Arrestin-like N-terminal domain-containing protein</fullName>
    </recommendedName>
</protein>
<evidence type="ECO:0000313" key="1">
    <source>
        <dbReference type="EMBL" id="SHN88361.1"/>
    </source>
</evidence>
<accession>A0A1M7UZ97</accession>
<reference evidence="1 2" key="1">
    <citation type="submission" date="2016-12" db="EMBL/GenBank/DDBJ databases">
        <authorList>
            <person name="Song W.-J."/>
            <person name="Kurnit D.M."/>
        </authorList>
    </citation>
    <scope>NUCLEOTIDE SEQUENCE [LARGE SCALE GENOMIC DNA]</scope>
    <source>
        <strain evidence="1 2">DSM 43162</strain>
    </source>
</reference>
<sequence>MRAHTGALTVDVVRADVVDADRVDLVVSLMATHDVVVDRGEVELVRALALTHRERNWNGASSIVSRRTESVLGRVDLEAPGPLAAGQTEHLHVVVPVPTGGEASIAGRLVQQQYAVRVQFRTGERQVRATKDVHVPSTPDPSLFEPPSAVRDDAGTAVLGIEDVPPRLYGGVPVRGTVTLDPLVGGHARAVRVDLLMVEHVSASPGEPLQEDLDASSVISSVTPAEHVELVPGQALRLTFTLHAPDRLPAPTVRTPDFAVRWVLQAALDRPLRRDPRVTLELLAATD</sequence>
<dbReference type="RefSeq" id="WP_072920854.1">
    <property type="nucleotide sequence ID" value="NZ_FRDM01000044.1"/>
</dbReference>
<gene>
    <name evidence="1" type="ORF">SAMN05660350_04476</name>
</gene>
<dbReference type="OrthoDB" id="5100381at2"/>
<name>A0A1M7UZ97_9ACTN</name>
<evidence type="ECO:0008006" key="3">
    <source>
        <dbReference type="Google" id="ProtNLM"/>
    </source>
</evidence>
<evidence type="ECO:0000313" key="2">
    <source>
        <dbReference type="Proteomes" id="UP000184428"/>
    </source>
</evidence>